<evidence type="ECO:0000313" key="9">
    <source>
        <dbReference type="EMBL" id="KIX12611.1"/>
    </source>
</evidence>
<keyword evidence="5 7" id="KW-1133">Transmembrane helix</keyword>
<comment type="caution">
    <text evidence="9">The sequence shown here is derived from an EMBL/GenBank/DDBJ whole genome shotgun (WGS) entry which is preliminary data.</text>
</comment>
<proteinExistence type="predicted"/>
<evidence type="ECO:0000259" key="8">
    <source>
        <dbReference type="Pfam" id="PF06808"/>
    </source>
</evidence>
<keyword evidence="2" id="KW-1003">Cell membrane</keyword>
<sequence length="438" mass="46541">MEAWIIGLIGIGVLLVLIALRTHVAFALAVVGAAGYFAILGWRPTSGLLGLEPYTFIANFVLTTVPLFLLMGYLAHHAGLTKDVYHTARLWLSNIPGGLAIASVAGCAAFAAACGSSLATAAMMGRVSIPEMIRHKYDAGLATGTVAAAGTIGSLIPPSILLILFGALTETSIGLLLIAGFIPGVLSALIYMGMIFLRSLRNKALGPVSEEKVGWGERFKALKYTWGIFVLFILVIGGIYFGFFTPTEAGGVGASGAFLIAALTGKLKLTNFWESLSDTVRSTSQIFAIALGATIFTKFMAVSDLPNVICEFVLTLDIHPVAILAGLSIVYVFLGMFLDPVGVMLLTLPVVFPVMEGLGFNMVWFGIIMIKYLEIGLITPPVGLSVYVIKGVVGDQIELETIFKGIAWFVAMDILTLVILIAFPQITMFLPNTMSAGF</sequence>
<feature type="transmembrane region" description="Helical" evidence="7">
    <location>
        <begin position="51"/>
        <end position="75"/>
    </location>
</feature>
<dbReference type="PANTHER" id="PTHR33362">
    <property type="entry name" value="SIALIC ACID TRAP TRANSPORTER PERMEASE PROTEIN SIAT-RELATED"/>
    <property type="match status" value="1"/>
</dbReference>
<dbReference type="PANTHER" id="PTHR33362:SF5">
    <property type="entry name" value="C4-DICARBOXYLATE TRAP TRANSPORTER LARGE PERMEASE PROTEIN DCTM"/>
    <property type="match status" value="1"/>
</dbReference>
<feature type="transmembrane region" description="Helical" evidence="7">
    <location>
        <begin position="173"/>
        <end position="197"/>
    </location>
</feature>
<dbReference type="NCBIfam" id="TIGR00786">
    <property type="entry name" value="dctM"/>
    <property type="match status" value="1"/>
</dbReference>
<dbReference type="AlphaFoldDB" id="A0A0D2JA65"/>
<keyword evidence="3" id="KW-0997">Cell inner membrane</keyword>
<reference evidence="9 10" key="1">
    <citation type="submission" date="2013-11" db="EMBL/GenBank/DDBJ databases">
        <title>Metagenomic analysis of a methanogenic consortium involved in long chain n-alkane degradation.</title>
        <authorList>
            <person name="Davidova I.A."/>
            <person name="Callaghan A.V."/>
            <person name="Wawrik B."/>
            <person name="Pruitt S."/>
            <person name="Marks C."/>
            <person name="Duncan K.E."/>
            <person name="Suflita J.M."/>
        </authorList>
    </citation>
    <scope>NUCLEOTIDE SEQUENCE [LARGE SCALE GENOMIC DNA]</scope>
    <source>
        <strain evidence="9 10">SPR</strain>
    </source>
</reference>
<feature type="transmembrane region" description="Helical" evidence="7">
    <location>
        <begin position="95"/>
        <end position="119"/>
    </location>
</feature>
<feature type="transmembrane region" description="Helical" evidence="7">
    <location>
        <begin position="405"/>
        <end position="426"/>
    </location>
</feature>
<dbReference type="STRING" id="1429043.X474_18575"/>
<protein>
    <recommendedName>
        <fullName evidence="8">TRAP C4-dicarboxylate transport system permease DctM subunit domain-containing protein</fullName>
    </recommendedName>
</protein>
<evidence type="ECO:0000256" key="5">
    <source>
        <dbReference type="ARBA" id="ARBA00022989"/>
    </source>
</evidence>
<feature type="transmembrane region" description="Helical" evidence="7">
    <location>
        <begin position="224"/>
        <end position="243"/>
    </location>
</feature>
<feature type="transmembrane region" description="Helical" evidence="7">
    <location>
        <begin position="286"/>
        <end position="306"/>
    </location>
</feature>
<dbReference type="PIRSF" id="PIRSF006066">
    <property type="entry name" value="HI0050"/>
    <property type="match status" value="1"/>
</dbReference>
<keyword evidence="10" id="KW-1185">Reference proteome</keyword>
<dbReference type="InParanoid" id="A0A0D2JA65"/>
<evidence type="ECO:0000313" key="10">
    <source>
        <dbReference type="Proteomes" id="UP000032233"/>
    </source>
</evidence>
<dbReference type="GO" id="GO:0022857">
    <property type="term" value="F:transmembrane transporter activity"/>
    <property type="evidence" value="ECO:0007669"/>
    <property type="project" value="TreeGrafter"/>
</dbReference>
<name>A0A0D2JA65_9BACT</name>
<evidence type="ECO:0000256" key="1">
    <source>
        <dbReference type="ARBA" id="ARBA00004429"/>
    </source>
</evidence>
<feature type="transmembrane region" description="Helical" evidence="7">
    <location>
        <begin position="249"/>
        <end position="265"/>
    </location>
</feature>
<comment type="subcellular location">
    <subcellularLocation>
        <location evidence="1">Cell inner membrane</location>
        <topology evidence="1">Multi-pass membrane protein</topology>
    </subcellularLocation>
</comment>
<keyword evidence="4 7" id="KW-0812">Transmembrane</keyword>
<organism evidence="9 10">
    <name type="scientific">Dethiosulfatarculus sandiegensis</name>
    <dbReference type="NCBI Taxonomy" id="1429043"/>
    <lineage>
        <taxon>Bacteria</taxon>
        <taxon>Pseudomonadati</taxon>
        <taxon>Thermodesulfobacteriota</taxon>
        <taxon>Desulfarculia</taxon>
        <taxon>Desulfarculales</taxon>
        <taxon>Desulfarculaceae</taxon>
        <taxon>Dethiosulfatarculus</taxon>
    </lineage>
</organism>
<evidence type="ECO:0000256" key="4">
    <source>
        <dbReference type="ARBA" id="ARBA00022692"/>
    </source>
</evidence>
<feature type="domain" description="TRAP C4-dicarboxylate transport system permease DctM subunit" evidence="8">
    <location>
        <begin position="11"/>
        <end position="426"/>
    </location>
</feature>
<dbReference type="EMBL" id="AZAC01000029">
    <property type="protein sequence ID" value="KIX12611.1"/>
    <property type="molecule type" value="Genomic_DNA"/>
</dbReference>
<dbReference type="RefSeq" id="WP_044350503.1">
    <property type="nucleotide sequence ID" value="NZ_AZAC01000029.1"/>
</dbReference>
<feature type="transmembrane region" description="Helical" evidence="7">
    <location>
        <begin position="318"/>
        <end position="338"/>
    </location>
</feature>
<gene>
    <name evidence="9" type="ORF">X474_18575</name>
</gene>
<evidence type="ECO:0000256" key="3">
    <source>
        <dbReference type="ARBA" id="ARBA00022519"/>
    </source>
</evidence>
<dbReference type="Pfam" id="PF06808">
    <property type="entry name" value="DctM"/>
    <property type="match status" value="1"/>
</dbReference>
<feature type="transmembrane region" description="Helical" evidence="7">
    <location>
        <begin position="140"/>
        <end position="167"/>
    </location>
</feature>
<dbReference type="InterPro" id="IPR010656">
    <property type="entry name" value="DctM"/>
</dbReference>
<dbReference type="Proteomes" id="UP000032233">
    <property type="component" value="Unassembled WGS sequence"/>
</dbReference>
<evidence type="ECO:0000256" key="2">
    <source>
        <dbReference type="ARBA" id="ARBA00022475"/>
    </source>
</evidence>
<evidence type="ECO:0000256" key="6">
    <source>
        <dbReference type="ARBA" id="ARBA00023136"/>
    </source>
</evidence>
<dbReference type="InterPro" id="IPR004681">
    <property type="entry name" value="TRAP_DctM"/>
</dbReference>
<feature type="transmembrane region" description="Helical" evidence="7">
    <location>
        <begin position="6"/>
        <end position="39"/>
    </location>
</feature>
<dbReference type="PATRIC" id="fig|1429043.3.peg.3933"/>
<accession>A0A0D2JA65</accession>
<dbReference type="GO" id="GO:0005886">
    <property type="term" value="C:plasma membrane"/>
    <property type="evidence" value="ECO:0007669"/>
    <property type="project" value="UniProtKB-SubCell"/>
</dbReference>
<dbReference type="OrthoDB" id="9796052at2"/>
<keyword evidence="6 7" id="KW-0472">Membrane</keyword>
<evidence type="ECO:0000256" key="7">
    <source>
        <dbReference type="SAM" id="Phobius"/>
    </source>
</evidence>